<dbReference type="EMBL" id="MEYS01000002">
    <property type="protein sequence ID" value="OGD33957.1"/>
    <property type="molecule type" value="Genomic_DNA"/>
</dbReference>
<evidence type="ECO:0000313" key="3">
    <source>
        <dbReference type="Proteomes" id="UP000176650"/>
    </source>
</evidence>
<proteinExistence type="predicted"/>
<feature type="transmembrane region" description="Helical" evidence="1">
    <location>
        <begin position="48"/>
        <end position="68"/>
    </location>
</feature>
<dbReference type="Proteomes" id="UP000176650">
    <property type="component" value="Unassembled WGS sequence"/>
</dbReference>
<gene>
    <name evidence="2" type="ORF">A2988_00490</name>
</gene>
<sequence>MSLILFPYGLDYMENEFYISPSKVWSLLVERYNYRFRIAHTSWKNSRALFIFQCFAIGGALYLAYSLIPVLSEKVPMLQNIQFIPEPFNWLSYLIILIFLKNCASLVSDIKLTEFFRMNWKLTFFVVIVELLIAVSIGLAFKFKQSIKGYFLYFYGK</sequence>
<organism evidence="2 3">
    <name type="scientific">Candidatus Azambacteria bacterium RIFCSPLOWO2_01_FULL_46_25</name>
    <dbReference type="NCBI Taxonomy" id="1797298"/>
    <lineage>
        <taxon>Bacteria</taxon>
        <taxon>Candidatus Azamiibacteriota</taxon>
    </lineage>
</organism>
<dbReference type="AlphaFoldDB" id="A0A1F5BTM1"/>
<accession>A0A1F5BTM1</accession>
<protein>
    <submittedName>
        <fullName evidence="2">Uncharacterized protein</fullName>
    </submittedName>
</protein>
<comment type="caution">
    <text evidence="2">The sequence shown here is derived from an EMBL/GenBank/DDBJ whole genome shotgun (WGS) entry which is preliminary data.</text>
</comment>
<evidence type="ECO:0000313" key="2">
    <source>
        <dbReference type="EMBL" id="OGD33957.1"/>
    </source>
</evidence>
<feature type="transmembrane region" description="Helical" evidence="1">
    <location>
        <begin position="122"/>
        <end position="141"/>
    </location>
</feature>
<evidence type="ECO:0000256" key="1">
    <source>
        <dbReference type="SAM" id="Phobius"/>
    </source>
</evidence>
<reference evidence="2 3" key="1">
    <citation type="journal article" date="2016" name="Nat. Commun.">
        <title>Thousands of microbial genomes shed light on interconnected biogeochemical processes in an aquifer system.</title>
        <authorList>
            <person name="Anantharaman K."/>
            <person name="Brown C.T."/>
            <person name="Hug L.A."/>
            <person name="Sharon I."/>
            <person name="Castelle C.J."/>
            <person name="Probst A.J."/>
            <person name="Thomas B.C."/>
            <person name="Singh A."/>
            <person name="Wilkins M.J."/>
            <person name="Karaoz U."/>
            <person name="Brodie E.L."/>
            <person name="Williams K.H."/>
            <person name="Hubbard S.S."/>
            <person name="Banfield J.F."/>
        </authorList>
    </citation>
    <scope>NUCLEOTIDE SEQUENCE [LARGE SCALE GENOMIC DNA]</scope>
</reference>
<name>A0A1F5BTM1_9BACT</name>
<keyword evidence="1" id="KW-0472">Membrane</keyword>
<dbReference type="STRING" id="1797298.A2988_00490"/>
<keyword evidence="1" id="KW-1133">Transmembrane helix</keyword>
<keyword evidence="1" id="KW-0812">Transmembrane</keyword>
<feature type="transmembrane region" description="Helical" evidence="1">
    <location>
        <begin position="88"/>
        <end position="110"/>
    </location>
</feature>